<feature type="domain" description="MIF4G" evidence="2">
    <location>
        <begin position="50"/>
        <end position="276"/>
    </location>
</feature>
<evidence type="ECO:0000256" key="1">
    <source>
        <dbReference type="SAM" id="MobiDB-lite"/>
    </source>
</evidence>
<dbReference type="Gene3D" id="1.25.40.180">
    <property type="match status" value="1"/>
</dbReference>
<dbReference type="SUPFAM" id="SSF48371">
    <property type="entry name" value="ARM repeat"/>
    <property type="match status" value="1"/>
</dbReference>
<evidence type="ECO:0000259" key="2">
    <source>
        <dbReference type="SMART" id="SM00543"/>
    </source>
</evidence>
<feature type="compositionally biased region" description="Basic and acidic residues" evidence="1">
    <location>
        <begin position="342"/>
        <end position="352"/>
    </location>
</feature>
<feature type="compositionally biased region" description="Basic and acidic residues" evidence="1">
    <location>
        <begin position="310"/>
        <end position="319"/>
    </location>
</feature>
<dbReference type="GO" id="GO:0016281">
    <property type="term" value="C:eukaryotic translation initiation factor 4F complex"/>
    <property type="evidence" value="ECO:0007669"/>
    <property type="project" value="TreeGrafter"/>
</dbReference>
<name>A0AAV7LAI4_PLEWA</name>
<evidence type="ECO:0000313" key="4">
    <source>
        <dbReference type="Proteomes" id="UP001066276"/>
    </source>
</evidence>
<accession>A0AAV7LAI4</accession>
<dbReference type="GO" id="GO:0003729">
    <property type="term" value="F:mRNA binding"/>
    <property type="evidence" value="ECO:0007669"/>
    <property type="project" value="TreeGrafter"/>
</dbReference>
<keyword evidence="4" id="KW-1185">Reference proteome</keyword>
<dbReference type="AlphaFoldDB" id="A0AAV7LAI4"/>
<evidence type="ECO:0000313" key="3">
    <source>
        <dbReference type="EMBL" id="KAJ1087475.1"/>
    </source>
</evidence>
<dbReference type="SMART" id="SM00543">
    <property type="entry name" value="MIF4G"/>
    <property type="match status" value="1"/>
</dbReference>
<comment type="caution">
    <text evidence="3">The sequence shown here is derived from an EMBL/GenBank/DDBJ whole genome shotgun (WGS) entry which is preliminary data.</text>
</comment>
<sequence length="361" mass="41574">MLCRKRCSRTNWLFPTLLNSDRIAGMNTNPDCTLSFADLSLKPESDHDLLCRMDNILSRLTPRTFRQLIKEVNCLPIKSEAQLNGVVDLIIEKVVAEPNSSDVYAKLCRSMMGLKVPSAKNRAQTLNFRKVLLNRCQAEFVKDDREMFRKKAVEMDAAGTPEEKIRLNEELELARDQSRRRHLGNIMFTGELFKLGMLTEGIMHDCVVKLFKKKDEESLERLCWLLSTIGKDLDSCKDKPRMDQYFNQIEKIIKERKISSQTHVLLQDLIELRMRNWVPLSEEVPKTADQIHKLAQVEEQSEDLEKHNLTPMKHDDWKHPSGHQGSAAGACWREDGQEINDVKKAVLDEKDSQPIGDKSMV</sequence>
<dbReference type="InterPro" id="IPR016024">
    <property type="entry name" value="ARM-type_fold"/>
</dbReference>
<gene>
    <name evidence="3" type="ORF">NDU88_000646</name>
</gene>
<dbReference type="PANTHER" id="PTHR23253:SF78">
    <property type="entry name" value="EUKARYOTIC TRANSLATION INITIATION FACTOR 4G1, ISOFORM B-RELATED"/>
    <property type="match status" value="1"/>
</dbReference>
<feature type="region of interest" description="Disordered" evidence="1">
    <location>
        <begin position="342"/>
        <end position="361"/>
    </location>
</feature>
<dbReference type="EMBL" id="JANPWB010000015">
    <property type="protein sequence ID" value="KAJ1087475.1"/>
    <property type="molecule type" value="Genomic_DNA"/>
</dbReference>
<dbReference type="InterPro" id="IPR003890">
    <property type="entry name" value="MIF4G-like_typ-3"/>
</dbReference>
<dbReference type="GO" id="GO:0003743">
    <property type="term" value="F:translation initiation factor activity"/>
    <property type="evidence" value="ECO:0007669"/>
    <property type="project" value="TreeGrafter"/>
</dbReference>
<organism evidence="3 4">
    <name type="scientific">Pleurodeles waltl</name>
    <name type="common">Iberian ribbed newt</name>
    <dbReference type="NCBI Taxonomy" id="8319"/>
    <lineage>
        <taxon>Eukaryota</taxon>
        <taxon>Metazoa</taxon>
        <taxon>Chordata</taxon>
        <taxon>Craniata</taxon>
        <taxon>Vertebrata</taxon>
        <taxon>Euteleostomi</taxon>
        <taxon>Amphibia</taxon>
        <taxon>Batrachia</taxon>
        <taxon>Caudata</taxon>
        <taxon>Salamandroidea</taxon>
        <taxon>Salamandridae</taxon>
        <taxon>Pleurodelinae</taxon>
        <taxon>Pleurodeles</taxon>
    </lineage>
</organism>
<dbReference type="FunFam" id="1.25.40.180:FF:000001">
    <property type="entry name" value="Eukaryotic translation initiation factor 4 gamma, 3, putative"/>
    <property type="match status" value="1"/>
</dbReference>
<protein>
    <recommendedName>
        <fullName evidence="2">MIF4G domain-containing protein</fullName>
    </recommendedName>
</protein>
<reference evidence="3" key="1">
    <citation type="journal article" date="2022" name="bioRxiv">
        <title>Sequencing and chromosome-scale assembly of the giantPleurodeles waltlgenome.</title>
        <authorList>
            <person name="Brown T."/>
            <person name="Elewa A."/>
            <person name="Iarovenko S."/>
            <person name="Subramanian E."/>
            <person name="Araus A.J."/>
            <person name="Petzold A."/>
            <person name="Susuki M."/>
            <person name="Suzuki K.-i.T."/>
            <person name="Hayashi T."/>
            <person name="Toyoda A."/>
            <person name="Oliveira C."/>
            <person name="Osipova E."/>
            <person name="Leigh N.D."/>
            <person name="Simon A."/>
            <person name="Yun M.H."/>
        </authorList>
    </citation>
    <scope>NUCLEOTIDE SEQUENCE</scope>
    <source>
        <strain evidence="3">20211129_DDA</strain>
        <tissue evidence="3">Liver</tissue>
    </source>
</reference>
<feature type="region of interest" description="Disordered" evidence="1">
    <location>
        <begin position="310"/>
        <end position="334"/>
    </location>
</feature>
<dbReference type="PANTHER" id="PTHR23253">
    <property type="entry name" value="EUKARYOTIC TRANSLATION INITIATION FACTOR 4 GAMMA"/>
    <property type="match status" value="1"/>
</dbReference>
<dbReference type="Proteomes" id="UP001066276">
    <property type="component" value="Chromosome 11"/>
</dbReference>
<proteinExistence type="predicted"/>
<dbReference type="Pfam" id="PF02854">
    <property type="entry name" value="MIF4G"/>
    <property type="match status" value="1"/>
</dbReference>